<dbReference type="SUPFAM" id="SSF46955">
    <property type="entry name" value="Putative DNA-binding domain"/>
    <property type="match status" value="1"/>
</dbReference>
<dbReference type="EMBL" id="CP046452">
    <property type="protein sequence ID" value="QGU02165.1"/>
    <property type="molecule type" value="Genomic_DNA"/>
</dbReference>
<feature type="domain" description="Helix-turn-helix" evidence="1">
    <location>
        <begin position="9"/>
        <end position="58"/>
    </location>
</feature>
<reference evidence="3" key="1">
    <citation type="submission" date="2019-11" db="EMBL/GenBank/DDBJ databases">
        <title>Complete genome sequence of Corynebacterium kalinowskii 1959, a novel Corynebacterium species isolated from soil of a small paddock in Vilsendorf, Germany.</title>
        <authorList>
            <person name="Schaffert L."/>
            <person name="Ruwe M."/>
            <person name="Milse J."/>
            <person name="Hanuschka K."/>
            <person name="Ortseifen V."/>
            <person name="Droste J."/>
            <person name="Brandt D."/>
            <person name="Schlueter L."/>
            <person name="Kutter Y."/>
            <person name="Vinke S."/>
            <person name="Viehoefer P."/>
            <person name="Jacob L."/>
            <person name="Luebke N.-C."/>
            <person name="Schulte-Berndt E."/>
            <person name="Hain C."/>
            <person name="Linder M."/>
            <person name="Schmidt P."/>
            <person name="Wollenschlaeger L."/>
            <person name="Luttermann T."/>
            <person name="Thieme E."/>
            <person name="Hassa J."/>
            <person name="Haak M."/>
            <person name="Wittchen M."/>
            <person name="Mentz A."/>
            <person name="Persicke M."/>
            <person name="Busche T."/>
            <person name="Ruckert C."/>
        </authorList>
    </citation>
    <scope>NUCLEOTIDE SEQUENCE [LARGE SCALE GENOMIC DNA]</scope>
    <source>
        <strain evidence="3">1959</strain>
    </source>
</reference>
<evidence type="ECO:0000259" key="1">
    <source>
        <dbReference type="Pfam" id="PF12728"/>
    </source>
</evidence>
<evidence type="ECO:0000313" key="3">
    <source>
        <dbReference type="Proteomes" id="UP000427071"/>
    </source>
</evidence>
<name>A0A6B8VT22_9CORY</name>
<proteinExistence type="predicted"/>
<evidence type="ECO:0000313" key="2">
    <source>
        <dbReference type="EMBL" id="QGU02165.1"/>
    </source>
</evidence>
<dbReference type="Pfam" id="PF12728">
    <property type="entry name" value="HTH_17"/>
    <property type="match status" value="1"/>
</dbReference>
<dbReference type="InterPro" id="IPR009061">
    <property type="entry name" value="DNA-bd_dom_put_sf"/>
</dbReference>
<protein>
    <submittedName>
        <fullName evidence="2">Helix-turn-helix domain protein</fullName>
    </submittedName>
</protein>
<accession>A0A6B8VT22</accession>
<dbReference type="InterPro" id="IPR041657">
    <property type="entry name" value="HTH_17"/>
</dbReference>
<dbReference type="AlphaFoldDB" id="A0A6B8VT22"/>
<organism evidence="2 3">
    <name type="scientific">Corynebacterium kalinowskii</name>
    <dbReference type="NCBI Taxonomy" id="2675216"/>
    <lineage>
        <taxon>Bacteria</taxon>
        <taxon>Bacillati</taxon>
        <taxon>Actinomycetota</taxon>
        <taxon>Actinomycetes</taxon>
        <taxon>Mycobacteriales</taxon>
        <taxon>Corynebacteriaceae</taxon>
        <taxon>Corynebacterium</taxon>
    </lineage>
</organism>
<dbReference type="Proteomes" id="UP000427071">
    <property type="component" value="Chromosome"/>
</dbReference>
<keyword evidence="3" id="KW-1185">Reference proteome</keyword>
<sequence>MTSTTVNKMLTSKQVSGLLNVTEQTLYSWRRDGKGPAHVKLEGQVRYRLSAVQAFINGTDEVISNFGTYFVPLNDGSGEIQFVAGPKVKAIRAELGEHRSALWGDAIDMHGFAEISLGGEDPEEVIKAYRDFEKLRETGWEIYPQHDQYETYTLVKDMFTAEKKESKNEVFSTRN</sequence>
<gene>
    <name evidence="2" type="ORF">CKALI_06480</name>
</gene>
<dbReference type="KEGG" id="ckw:CKALI_06480"/>